<evidence type="ECO:0000313" key="2">
    <source>
        <dbReference type="EMBL" id="MBB2506010.1"/>
    </source>
</evidence>
<feature type="compositionally biased region" description="Basic and acidic residues" evidence="1">
    <location>
        <begin position="211"/>
        <end position="222"/>
    </location>
</feature>
<dbReference type="Pfam" id="PF19474">
    <property type="entry name" value="DUF6011"/>
    <property type="match status" value="1"/>
</dbReference>
<dbReference type="AlphaFoldDB" id="A0A8E2BA65"/>
<reference evidence="2 3" key="1">
    <citation type="submission" date="2020-08" db="EMBL/GenBank/DDBJ databases">
        <title>Amycolatopsis echigonensis JCM 21831.</title>
        <authorList>
            <person name="Tedsree N."/>
            <person name="Kuncharoen N."/>
            <person name="Likhitwitayawuid K."/>
            <person name="Tanasupawat S."/>
        </authorList>
    </citation>
    <scope>NUCLEOTIDE SEQUENCE [LARGE SCALE GENOMIC DNA]</scope>
    <source>
        <strain evidence="2 3">JCM 21831</strain>
    </source>
</reference>
<dbReference type="RefSeq" id="WP_183127569.1">
    <property type="nucleotide sequence ID" value="NZ_JACJHR010000135.1"/>
</dbReference>
<gene>
    <name evidence="2" type="ORF">H5411_43730</name>
</gene>
<comment type="caution">
    <text evidence="2">The sequence shown here is derived from an EMBL/GenBank/DDBJ whole genome shotgun (WGS) entry which is preliminary data.</text>
</comment>
<dbReference type="InterPro" id="IPR046053">
    <property type="entry name" value="DUF6011"/>
</dbReference>
<name>A0A8E2BA65_9PSEU</name>
<protein>
    <submittedName>
        <fullName evidence="2">Uncharacterized protein</fullName>
    </submittedName>
</protein>
<evidence type="ECO:0000313" key="3">
    <source>
        <dbReference type="Proteomes" id="UP000550260"/>
    </source>
</evidence>
<feature type="region of interest" description="Disordered" evidence="1">
    <location>
        <begin position="199"/>
        <end position="222"/>
    </location>
</feature>
<dbReference type="Proteomes" id="UP000550260">
    <property type="component" value="Unassembled WGS sequence"/>
</dbReference>
<evidence type="ECO:0000256" key="1">
    <source>
        <dbReference type="SAM" id="MobiDB-lite"/>
    </source>
</evidence>
<feature type="region of interest" description="Disordered" evidence="1">
    <location>
        <begin position="33"/>
        <end position="66"/>
    </location>
</feature>
<proteinExistence type="predicted"/>
<organism evidence="2 3">
    <name type="scientific">Amycolatopsis echigonensis</name>
    <dbReference type="NCBI Taxonomy" id="2576905"/>
    <lineage>
        <taxon>Bacteria</taxon>
        <taxon>Bacillati</taxon>
        <taxon>Actinomycetota</taxon>
        <taxon>Actinomycetes</taxon>
        <taxon>Pseudonocardiales</taxon>
        <taxon>Pseudonocardiaceae</taxon>
        <taxon>Amycolatopsis</taxon>
    </lineage>
</organism>
<sequence>MAGRVTAPAVCERCHRPLRDELSKQRKYGPVCYRREFGPPAPKPRGGTSIPAAARPSDQHPVDPDQIPLPLEVTVTTNEPPRAIEIVPIWQENPCARWMVFAPSHDVNDGSGWDAGVVDIDADARTGTVEIGGDQYTAAEARAIAQAIFSAADHAERFATRSASLLFELTGAGQFPEIDGLPTEQQRVIRGALQAAGDRWRKQAPAADSVSAKDDGRPAATA</sequence>
<accession>A0A8E2BA65</accession>
<dbReference type="EMBL" id="JACJHR010000135">
    <property type="protein sequence ID" value="MBB2506010.1"/>
    <property type="molecule type" value="Genomic_DNA"/>
</dbReference>